<evidence type="ECO:0000313" key="3">
    <source>
        <dbReference type="EMBL" id="RYR12243.1"/>
    </source>
</evidence>
<dbReference type="PANTHER" id="PTHR46033:SF8">
    <property type="entry name" value="PROTEIN MAINTENANCE OF MERISTEMS-LIKE"/>
    <property type="match status" value="1"/>
</dbReference>
<sequence>MAPDTIDSDTLQQYVRCYIMLMIGVYLLTDKSNNTVHLRWLPLLDDFERCRSMSWDSAVLAWTYNSLCSATHRSTIDIAGCTPLLVDRHGVADQGLPLAESPTMASGFG</sequence>
<dbReference type="GO" id="GO:0010073">
    <property type="term" value="P:meristem maintenance"/>
    <property type="evidence" value="ECO:0007669"/>
    <property type="project" value="InterPro"/>
</dbReference>
<dbReference type="InterPro" id="IPR044824">
    <property type="entry name" value="MAIN-like"/>
</dbReference>
<gene>
    <name evidence="3" type="ORF">Ahy_B04g069770</name>
</gene>
<keyword evidence="1" id="KW-0812">Transmembrane</keyword>
<dbReference type="PANTHER" id="PTHR46033">
    <property type="entry name" value="PROTEIN MAIN-LIKE 2"/>
    <property type="match status" value="1"/>
</dbReference>
<name>A0A444ZDJ5_ARAHY</name>
<dbReference type="EMBL" id="SDMP01000014">
    <property type="protein sequence ID" value="RYR12243.1"/>
    <property type="molecule type" value="Genomic_DNA"/>
</dbReference>
<dbReference type="AlphaFoldDB" id="A0A444ZDJ5"/>
<proteinExistence type="predicted"/>
<feature type="domain" description="Aminotransferase-like plant mobile" evidence="2">
    <location>
        <begin position="13"/>
        <end position="85"/>
    </location>
</feature>
<evidence type="ECO:0000313" key="4">
    <source>
        <dbReference type="Proteomes" id="UP000289738"/>
    </source>
</evidence>
<evidence type="ECO:0000259" key="2">
    <source>
        <dbReference type="Pfam" id="PF10536"/>
    </source>
</evidence>
<accession>A0A444ZDJ5</accession>
<dbReference type="Proteomes" id="UP000289738">
    <property type="component" value="Chromosome B04"/>
</dbReference>
<dbReference type="Pfam" id="PF10536">
    <property type="entry name" value="PMD"/>
    <property type="match status" value="1"/>
</dbReference>
<reference evidence="3 4" key="1">
    <citation type="submission" date="2019-01" db="EMBL/GenBank/DDBJ databases">
        <title>Sequencing of cultivated peanut Arachis hypogaea provides insights into genome evolution and oil improvement.</title>
        <authorList>
            <person name="Chen X."/>
        </authorList>
    </citation>
    <scope>NUCLEOTIDE SEQUENCE [LARGE SCALE GENOMIC DNA]</scope>
    <source>
        <strain evidence="4">cv. Fuhuasheng</strain>
        <tissue evidence="3">Leaves</tissue>
    </source>
</reference>
<organism evidence="3 4">
    <name type="scientific">Arachis hypogaea</name>
    <name type="common">Peanut</name>
    <dbReference type="NCBI Taxonomy" id="3818"/>
    <lineage>
        <taxon>Eukaryota</taxon>
        <taxon>Viridiplantae</taxon>
        <taxon>Streptophyta</taxon>
        <taxon>Embryophyta</taxon>
        <taxon>Tracheophyta</taxon>
        <taxon>Spermatophyta</taxon>
        <taxon>Magnoliopsida</taxon>
        <taxon>eudicotyledons</taxon>
        <taxon>Gunneridae</taxon>
        <taxon>Pentapetalae</taxon>
        <taxon>rosids</taxon>
        <taxon>fabids</taxon>
        <taxon>Fabales</taxon>
        <taxon>Fabaceae</taxon>
        <taxon>Papilionoideae</taxon>
        <taxon>50 kb inversion clade</taxon>
        <taxon>dalbergioids sensu lato</taxon>
        <taxon>Dalbergieae</taxon>
        <taxon>Pterocarpus clade</taxon>
        <taxon>Arachis</taxon>
    </lineage>
</organism>
<comment type="caution">
    <text evidence="3">The sequence shown here is derived from an EMBL/GenBank/DDBJ whole genome shotgun (WGS) entry which is preliminary data.</text>
</comment>
<dbReference type="InterPro" id="IPR019557">
    <property type="entry name" value="AminoTfrase-like_pln_mobile"/>
</dbReference>
<feature type="transmembrane region" description="Helical" evidence="1">
    <location>
        <begin position="13"/>
        <end position="29"/>
    </location>
</feature>
<protein>
    <recommendedName>
        <fullName evidence="2">Aminotransferase-like plant mobile domain-containing protein</fullName>
    </recommendedName>
</protein>
<keyword evidence="1" id="KW-0472">Membrane</keyword>
<keyword evidence="4" id="KW-1185">Reference proteome</keyword>
<evidence type="ECO:0000256" key="1">
    <source>
        <dbReference type="SAM" id="Phobius"/>
    </source>
</evidence>
<keyword evidence="1" id="KW-1133">Transmembrane helix</keyword>